<organism evidence="2 3">
    <name type="scientific">Agarivorans gilvus</name>
    <dbReference type="NCBI Taxonomy" id="680279"/>
    <lineage>
        <taxon>Bacteria</taxon>
        <taxon>Pseudomonadati</taxon>
        <taxon>Pseudomonadota</taxon>
        <taxon>Gammaproteobacteria</taxon>
        <taxon>Alteromonadales</taxon>
        <taxon>Alteromonadaceae</taxon>
        <taxon>Agarivorans</taxon>
    </lineage>
</organism>
<keyword evidence="3" id="KW-1185">Reference proteome</keyword>
<reference evidence="3" key="1">
    <citation type="journal article" date="2019" name="Int. J. Syst. Evol. Microbiol.">
        <title>The Global Catalogue of Microorganisms (GCM) 10K type strain sequencing project: providing services to taxonomists for standard genome sequencing and annotation.</title>
        <authorList>
            <consortium name="The Broad Institute Genomics Platform"/>
            <consortium name="The Broad Institute Genome Sequencing Center for Infectious Disease"/>
            <person name="Wu L."/>
            <person name="Ma J."/>
        </authorList>
    </citation>
    <scope>NUCLEOTIDE SEQUENCE [LARGE SCALE GENOMIC DNA]</scope>
    <source>
        <strain evidence="3">CGMCC 1.10131</strain>
    </source>
</reference>
<name>A0ABQ1I5T7_9ALTE</name>
<dbReference type="InterPro" id="IPR021225">
    <property type="entry name" value="Tlde1_dom"/>
</dbReference>
<evidence type="ECO:0000313" key="3">
    <source>
        <dbReference type="Proteomes" id="UP000651977"/>
    </source>
</evidence>
<protein>
    <recommendedName>
        <fullName evidence="1">Tlde1 domain-containing protein</fullName>
    </recommendedName>
</protein>
<feature type="domain" description="Tlde1" evidence="1">
    <location>
        <begin position="22"/>
        <end position="140"/>
    </location>
</feature>
<accession>A0ABQ1I5T7</accession>
<proteinExistence type="predicted"/>
<dbReference type="EMBL" id="BMDY01000021">
    <property type="protein sequence ID" value="GGB15847.1"/>
    <property type="molecule type" value="Genomic_DNA"/>
</dbReference>
<comment type="caution">
    <text evidence="2">The sequence shown here is derived from an EMBL/GenBank/DDBJ whole genome shotgun (WGS) entry which is preliminary data.</text>
</comment>
<dbReference type="Proteomes" id="UP000651977">
    <property type="component" value="Unassembled WGS sequence"/>
</dbReference>
<evidence type="ECO:0000259" key="1">
    <source>
        <dbReference type="Pfam" id="PF10908"/>
    </source>
</evidence>
<dbReference type="Pfam" id="PF10908">
    <property type="entry name" value="Tlde1_dom"/>
    <property type="match status" value="1"/>
</dbReference>
<gene>
    <name evidence="2" type="ORF">GCM10007414_31660</name>
</gene>
<dbReference type="RefSeq" id="WP_055734566.1">
    <property type="nucleotide sequence ID" value="NZ_BMDY01000021.1"/>
</dbReference>
<sequence length="152" mass="17102">MLEFTFELNGKELSDLVSGEKRFPAYSGQGSNKNKPESMCVPNHGPIPRGTYYIVARESGGLMGPLRDLFSSKDEWFALYAKDKNVDDFTFCETVKRGNFRLHPEGPLGISKGCITIKDSKKYKELRKFILQSERVLVPGTTIRAYGTVEVL</sequence>
<evidence type="ECO:0000313" key="2">
    <source>
        <dbReference type="EMBL" id="GGB15847.1"/>
    </source>
</evidence>